<reference evidence="3" key="1">
    <citation type="journal article" date="2023" name="DNA Res.">
        <title>Chromosome-level genome assembly of Phrynocephalus forsythii using third-generation DNA sequencing and Hi-C analysis.</title>
        <authorList>
            <person name="Qi Y."/>
            <person name="Zhao W."/>
            <person name="Zhao Y."/>
            <person name="Niu C."/>
            <person name="Cao S."/>
            <person name="Zhang Y."/>
        </authorList>
    </citation>
    <scope>NUCLEOTIDE SEQUENCE</scope>
    <source>
        <tissue evidence="3">Muscle</tissue>
    </source>
</reference>
<dbReference type="PROSITE" id="PS50805">
    <property type="entry name" value="KRAB"/>
    <property type="match status" value="1"/>
</dbReference>
<dbReference type="SUPFAM" id="SSF109640">
    <property type="entry name" value="KRAB domain (Kruppel-associated box)"/>
    <property type="match status" value="1"/>
</dbReference>
<protein>
    <recommendedName>
        <fullName evidence="2">KRAB domain-containing protein</fullName>
    </recommendedName>
</protein>
<dbReference type="InterPro" id="IPR001909">
    <property type="entry name" value="KRAB"/>
</dbReference>
<proteinExistence type="predicted"/>
<keyword evidence="4" id="KW-1185">Reference proteome</keyword>
<dbReference type="SMART" id="SM00349">
    <property type="entry name" value="KRAB"/>
    <property type="match status" value="1"/>
</dbReference>
<comment type="caution">
    <text evidence="3">The sequence shown here is derived from an EMBL/GenBank/DDBJ whole genome shotgun (WGS) entry which is preliminary data.</text>
</comment>
<organism evidence="3 4">
    <name type="scientific">Phrynocephalus forsythii</name>
    <dbReference type="NCBI Taxonomy" id="171643"/>
    <lineage>
        <taxon>Eukaryota</taxon>
        <taxon>Metazoa</taxon>
        <taxon>Chordata</taxon>
        <taxon>Craniata</taxon>
        <taxon>Vertebrata</taxon>
        <taxon>Euteleostomi</taxon>
        <taxon>Lepidosauria</taxon>
        <taxon>Squamata</taxon>
        <taxon>Bifurcata</taxon>
        <taxon>Unidentata</taxon>
        <taxon>Episquamata</taxon>
        <taxon>Toxicofera</taxon>
        <taxon>Iguania</taxon>
        <taxon>Acrodonta</taxon>
        <taxon>Agamidae</taxon>
        <taxon>Agaminae</taxon>
        <taxon>Phrynocephalus</taxon>
    </lineage>
</organism>
<dbReference type="AlphaFoldDB" id="A0A9Q1APW5"/>
<evidence type="ECO:0000313" key="3">
    <source>
        <dbReference type="EMBL" id="KAJ7303240.1"/>
    </source>
</evidence>
<dbReference type="Pfam" id="PF01352">
    <property type="entry name" value="KRAB"/>
    <property type="match status" value="1"/>
</dbReference>
<dbReference type="GO" id="GO:0006355">
    <property type="term" value="P:regulation of DNA-templated transcription"/>
    <property type="evidence" value="ECO:0007669"/>
    <property type="project" value="InterPro"/>
</dbReference>
<dbReference type="PANTHER" id="PTHR23232:SF133">
    <property type="entry name" value="RIKEN CDNA 1700020N01 GENE"/>
    <property type="match status" value="1"/>
</dbReference>
<dbReference type="CDD" id="cd07765">
    <property type="entry name" value="KRAB_A-box"/>
    <property type="match status" value="1"/>
</dbReference>
<accession>A0A9Q1APW5</accession>
<dbReference type="EMBL" id="JAPFRF010000024">
    <property type="protein sequence ID" value="KAJ7303240.1"/>
    <property type="molecule type" value="Genomic_DNA"/>
</dbReference>
<dbReference type="InterPro" id="IPR050169">
    <property type="entry name" value="Krueppel_C2H2_ZnF"/>
</dbReference>
<dbReference type="Gene3D" id="6.10.140.140">
    <property type="match status" value="1"/>
</dbReference>
<name>A0A9Q1APW5_9SAUR</name>
<evidence type="ECO:0000259" key="2">
    <source>
        <dbReference type="PROSITE" id="PS50805"/>
    </source>
</evidence>
<evidence type="ECO:0000313" key="4">
    <source>
        <dbReference type="Proteomes" id="UP001142489"/>
    </source>
</evidence>
<dbReference type="Proteomes" id="UP001142489">
    <property type="component" value="Unassembled WGS sequence"/>
</dbReference>
<dbReference type="InterPro" id="IPR036051">
    <property type="entry name" value="KRAB_dom_sf"/>
</dbReference>
<gene>
    <name evidence="3" type="ORF">JRQ81_012176</name>
</gene>
<sequence>MRNPSVEGHSEIPIEVEAQLGTKLIPQPQEINQDNKGHASFLGEAEFLKGAGGMPSTSSPSSLPCDGAEADQHSVTLEEVAVSFTREEWALLDPDQRALHREVMEQNWQMMSSLDNWRDKNVCPSCEKIFAHKLEVAEQQRSHREEGSFQEESYNCIMCGKYFSPMEGPEGCQQPAVIHPFPEMEQKQISGHGFSIDLSFQGSLEAKVCFAVEILASDYASNCGPNQREAQEKTPFGL</sequence>
<evidence type="ECO:0000256" key="1">
    <source>
        <dbReference type="SAM" id="MobiDB-lite"/>
    </source>
</evidence>
<dbReference type="PANTHER" id="PTHR23232">
    <property type="entry name" value="KRAB DOMAIN C2H2 ZINC FINGER"/>
    <property type="match status" value="1"/>
</dbReference>
<feature type="region of interest" description="Disordered" evidence="1">
    <location>
        <begin position="1"/>
        <end position="70"/>
    </location>
</feature>
<feature type="domain" description="KRAB" evidence="2">
    <location>
        <begin position="75"/>
        <end position="153"/>
    </location>
</feature>
<dbReference type="OrthoDB" id="9033394at2759"/>